<dbReference type="AlphaFoldDB" id="A0A2H4YPV2"/>
<sequence>MMSISAPSYSALRVIVITNNCEQRIHKYKSDEYLMDYLQSFCMPENCMVCVFERQRPLFKLERVPGSTNQWSQVEIHKPRRLRSYRLHQH</sequence>
<dbReference type="EMBL" id="CP025255">
    <property type="protein sequence ID" value="AUF34883.1"/>
    <property type="molecule type" value="Genomic_DNA"/>
</dbReference>
<dbReference type="InterPro" id="IPR018897">
    <property type="entry name" value="Plasmid_conjug_transfer_PilI"/>
</dbReference>
<proteinExistence type="predicted"/>
<accession>A0A2H4YPV2</accession>
<protein>
    <recommendedName>
        <fullName evidence="1">Plasmid conjugative transfer protein PilI domain-containing protein</fullName>
    </recommendedName>
</protein>
<gene>
    <name evidence="2" type="ORF">AW90_50280</name>
</gene>
<name>A0A2H4YPV2_SALNE</name>
<geneLocation type="plasmid" evidence="2">
    <name>pSNE1-2010K-2159</name>
</geneLocation>
<evidence type="ECO:0000259" key="1">
    <source>
        <dbReference type="Pfam" id="PF10623"/>
    </source>
</evidence>
<feature type="domain" description="Plasmid conjugative transfer protein PilI" evidence="1">
    <location>
        <begin position="11"/>
        <end position="86"/>
    </location>
</feature>
<dbReference type="Pfam" id="PF10623">
    <property type="entry name" value="PilI"/>
    <property type="match status" value="1"/>
</dbReference>
<evidence type="ECO:0000313" key="2">
    <source>
        <dbReference type="EMBL" id="AUF34883.1"/>
    </source>
</evidence>
<reference evidence="2" key="2">
    <citation type="submission" date="2017-12" db="EMBL/GenBank/DDBJ databases">
        <authorList>
            <person name="Hurst M.R.H."/>
        </authorList>
    </citation>
    <scope>NUCLEOTIDE SEQUENCE</scope>
    <source>
        <strain evidence="2">CDC 2010K-2159</strain>
        <plasmid evidence="2">pSNE1-2010K-2159</plasmid>
    </source>
</reference>
<organism evidence="2">
    <name type="scientific">Salmonella enterica subsp. enterica serovar Newport str. CDC 2010K-2159</name>
    <dbReference type="NCBI Taxonomy" id="1454627"/>
    <lineage>
        <taxon>Bacteria</taxon>
        <taxon>Pseudomonadati</taxon>
        <taxon>Pseudomonadota</taxon>
        <taxon>Gammaproteobacteria</taxon>
        <taxon>Enterobacterales</taxon>
        <taxon>Enterobacteriaceae</taxon>
        <taxon>Salmonella</taxon>
    </lineage>
</organism>
<reference evidence="2" key="1">
    <citation type="journal article" date="2016" name="Genome Announc.">
        <title>Chromosome and Plasmids of the Tick-Borne Relapsing Fever Agent Borrelia hermsii.</title>
        <authorList>
            <person name="Barbour A.G."/>
        </authorList>
    </citation>
    <scope>NUCLEOTIDE SEQUENCE</scope>
    <source>
        <strain evidence="2">CDC 2010K-2159</strain>
        <plasmid evidence="2">pSNE1-2010K-2159</plasmid>
    </source>
</reference>
<keyword evidence="2" id="KW-0614">Plasmid</keyword>